<dbReference type="PANTHER" id="PTHR30508">
    <property type="entry name" value="FES CLUSTER ASSEMBLY PROTEIN SUF"/>
    <property type="match status" value="1"/>
</dbReference>
<comment type="caution">
    <text evidence="4">The sequence shown here is derived from an EMBL/GenBank/DDBJ whole genome shotgun (WGS) entry which is preliminary data.</text>
</comment>
<evidence type="ECO:0000256" key="1">
    <source>
        <dbReference type="ARBA" id="ARBA00043967"/>
    </source>
</evidence>
<evidence type="ECO:0000313" key="4">
    <source>
        <dbReference type="EMBL" id="MCP2350843.1"/>
    </source>
</evidence>
<organism evidence="4 5">
    <name type="scientific">Nonomuraea roseoviolacea subsp. carminata</name>
    <dbReference type="NCBI Taxonomy" id="160689"/>
    <lineage>
        <taxon>Bacteria</taxon>
        <taxon>Bacillati</taxon>
        <taxon>Actinomycetota</taxon>
        <taxon>Actinomycetes</taxon>
        <taxon>Streptosporangiales</taxon>
        <taxon>Streptosporangiaceae</taxon>
        <taxon>Nonomuraea</taxon>
    </lineage>
</organism>
<feature type="domain" description="SUF system FeS cluster assembly SufBD N-terminal" evidence="3">
    <location>
        <begin position="142"/>
        <end position="204"/>
    </location>
</feature>
<sequence>MTVTDRPELEGLGNYKFGWADPDAAGAAAKRGLSEDVVRNISGLKSEPEWMLDLRLKGLRLFDKKPLPTWGSDLTDIDFDNIKYFVRSTEKQAASWDELPADIKNTYDKLGIPEAEKQRLIAGVAAQYESEVVYHKIREDLEEKGVIFVDTDTGLREHEDLFKEYFGSVIPVGDNKFAALNTAVWSGGSFIYVPPNVEVEIPLQAYFRINTENMGQFERTLIIVDENSYVHYVEGCTAPIYSSDSLHSAVVEIIVKKNARCRYTTIQNWSNNVYNLVTKRAVAYEGATMEWIDGNIGSKVTMKYPAVYLMGEHAKGETLSVAFAGEGQHQDAGSKMVHLAPHTSSSVISKSVARGGGRTSYRGLVQIEEGAHGSASTVKCDALLVDQISRSDTYPYVDVREDDVSMGHEATVSKVSEDQLFYLMSRGLDEDEAMAMIVRGFVEPIARELPMEYALELNRLIELQMEGAVG</sequence>
<dbReference type="Proteomes" id="UP001320766">
    <property type="component" value="Unassembled WGS sequence"/>
</dbReference>
<dbReference type="Pfam" id="PF01458">
    <property type="entry name" value="SUFBD_core"/>
    <property type="match status" value="1"/>
</dbReference>
<dbReference type="InterPro" id="IPR055346">
    <property type="entry name" value="Fe-S_cluster_assembly_SufBD"/>
</dbReference>
<dbReference type="NCBIfam" id="TIGR01980">
    <property type="entry name" value="sufB"/>
    <property type="match status" value="1"/>
</dbReference>
<name>A0ABT1KA03_9ACTN</name>
<gene>
    <name evidence="4" type="ORF">HD595_006965</name>
</gene>
<dbReference type="InterPro" id="IPR037284">
    <property type="entry name" value="SUF_FeS_clus_asmbl_SufBD_sf"/>
</dbReference>
<dbReference type="InterPro" id="IPR010231">
    <property type="entry name" value="SUF_FeS_clus_asmbl_SufB"/>
</dbReference>
<comment type="similarity">
    <text evidence="1">Belongs to the iron-sulfur cluster assembly SufBD family.</text>
</comment>
<evidence type="ECO:0000259" key="2">
    <source>
        <dbReference type="Pfam" id="PF01458"/>
    </source>
</evidence>
<evidence type="ECO:0000259" key="3">
    <source>
        <dbReference type="Pfam" id="PF19295"/>
    </source>
</evidence>
<feature type="domain" description="SUF system FeS cluster assembly SufBD core" evidence="2">
    <location>
        <begin position="207"/>
        <end position="441"/>
    </location>
</feature>
<dbReference type="SUPFAM" id="SSF101960">
    <property type="entry name" value="Stabilizer of iron transporter SufD"/>
    <property type="match status" value="1"/>
</dbReference>
<dbReference type="RefSeq" id="WP_253776567.1">
    <property type="nucleotide sequence ID" value="NZ_BAAAVE010000010.1"/>
</dbReference>
<dbReference type="InterPro" id="IPR000825">
    <property type="entry name" value="SUF_FeS_clus_asmbl_SufBD_core"/>
</dbReference>
<accession>A0ABT1KA03</accession>
<dbReference type="Pfam" id="PF19295">
    <property type="entry name" value="SufBD_N"/>
    <property type="match status" value="1"/>
</dbReference>
<reference evidence="4 5" key="1">
    <citation type="submission" date="2022-06" db="EMBL/GenBank/DDBJ databases">
        <title>Sequencing the genomes of 1000 actinobacteria strains.</title>
        <authorList>
            <person name="Klenk H.-P."/>
        </authorList>
    </citation>
    <scope>NUCLEOTIDE SEQUENCE [LARGE SCALE GENOMIC DNA]</scope>
    <source>
        <strain evidence="4 5">DSM 44170</strain>
    </source>
</reference>
<dbReference type="PANTHER" id="PTHR30508:SF1">
    <property type="entry name" value="UPF0051 PROTEIN ABCI8, CHLOROPLASTIC-RELATED"/>
    <property type="match status" value="1"/>
</dbReference>
<dbReference type="EMBL" id="JAMZEC010000001">
    <property type="protein sequence ID" value="MCP2350843.1"/>
    <property type="molecule type" value="Genomic_DNA"/>
</dbReference>
<proteinExistence type="inferred from homology"/>
<protein>
    <submittedName>
        <fullName evidence="4">Fe-S cluster assembly protein SufB</fullName>
    </submittedName>
</protein>
<keyword evidence="5" id="KW-1185">Reference proteome</keyword>
<dbReference type="InterPro" id="IPR045595">
    <property type="entry name" value="SufBD_N"/>
</dbReference>
<evidence type="ECO:0000313" key="5">
    <source>
        <dbReference type="Proteomes" id="UP001320766"/>
    </source>
</evidence>